<dbReference type="CDD" id="cd13603">
    <property type="entry name" value="PBP2_TRAP_Siap_TeaA_like"/>
    <property type="match status" value="1"/>
</dbReference>
<reference evidence="4 5" key="1">
    <citation type="submission" date="2023-04" db="EMBL/GenBank/DDBJ databases">
        <title>Marinoamorphus aggregata gen. nov., sp. Nov., isolate from tissue of brittle star Ophioplocus japonicus.</title>
        <authorList>
            <person name="Kawano K."/>
            <person name="Sawayama S."/>
            <person name="Nakagawa S."/>
        </authorList>
    </citation>
    <scope>NUCLEOTIDE SEQUENCE [LARGE SCALE GENOMIC DNA]</scope>
    <source>
        <strain evidence="4 5">NKW23</strain>
    </source>
</reference>
<evidence type="ECO:0000313" key="4">
    <source>
        <dbReference type="EMBL" id="GMG84555.1"/>
    </source>
</evidence>
<comment type="caution">
    <text evidence="4">The sequence shown here is derived from an EMBL/GenBank/DDBJ whole genome shotgun (WGS) entry which is preliminary data.</text>
</comment>
<evidence type="ECO:0008006" key="6">
    <source>
        <dbReference type="Google" id="ProtNLM"/>
    </source>
</evidence>
<evidence type="ECO:0000313" key="5">
    <source>
        <dbReference type="Proteomes" id="UP001239909"/>
    </source>
</evidence>
<dbReference type="PROSITE" id="PS51318">
    <property type="entry name" value="TAT"/>
    <property type="match status" value="1"/>
</dbReference>
<protein>
    <recommendedName>
        <fullName evidence="6">C4-dicarboxylate ABC transporter</fullName>
    </recommendedName>
</protein>
<evidence type="ECO:0000256" key="3">
    <source>
        <dbReference type="ARBA" id="ARBA00022764"/>
    </source>
</evidence>
<dbReference type="NCBIfam" id="NF037995">
    <property type="entry name" value="TRAP_S1"/>
    <property type="match status" value="1"/>
</dbReference>
<dbReference type="PANTHER" id="PTHR33376">
    <property type="match status" value="1"/>
</dbReference>
<dbReference type="InterPro" id="IPR018389">
    <property type="entry name" value="DctP_fam"/>
</dbReference>
<sequence length="386" mass="42092">MDHHADTKNTGLASEERRAFLRASGRYGLTAALVGAAGGALLSSEAMAQTAKEERERKAAAEHTMIVATPYVIGASRGMPLMQLDFKENIQNMTLGRVYVKLVPGGQLGAGSQLAQKVQANTIQSAQHSLSNFAPFAPVVDLVNIPYWCGKNQQAVNLVTSKAWADEVNPMIEARGFKALWYVTVDPRTVSLRRGFEEPIRTPDQLDGVKFRIPGSKILSKLYQLLGANPTPIAWGETPSALKQGVADALDPSVQGLQIFGFRNTLSWVTFAQTVPNTQVYSCNLEWFNGLPSDIREGIVFASETTMHQNLAKVPAARAYSMADLASGGVQFYVPTEDELAQWVAKAGHHLPAWDAFKKELAGSLEVFEKLNEAANTRGVYYVHDV</sequence>
<proteinExistence type="predicted"/>
<dbReference type="InterPro" id="IPR006311">
    <property type="entry name" value="TAT_signal"/>
</dbReference>
<dbReference type="Pfam" id="PF03480">
    <property type="entry name" value="DctP"/>
    <property type="match status" value="1"/>
</dbReference>
<comment type="subcellular location">
    <subcellularLocation>
        <location evidence="1">Periplasm</location>
    </subcellularLocation>
</comment>
<keyword evidence="2" id="KW-0732">Signal</keyword>
<evidence type="ECO:0000256" key="1">
    <source>
        <dbReference type="ARBA" id="ARBA00004418"/>
    </source>
</evidence>
<dbReference type="RefSeq" id="WP_285673620.1">
    <property type="nucleotide sequence ID" value="NZ_BSYI01000038.1"/>
</dbReference>
<keyword evidence="3" id="KW-0574">Periplasm</keyword>
<accession>A0ABQ6LMY2</accession>
<evidence type="ECO:0000256" key="2">
    <source>
        <dbReference type="ARBA" id="ARBA00022729"/>
    </source>
</evidence>
<organism evidence="4 5">
    <name type="scientific">Paralimibaculum aggregatum</name>
    <dbReference type="NCBI Taxonomy" id="3036245"/>
    <lineage>
        <taxon>Bacteria</taxon>
        <taxon>Pseudomonadati</taxon>
        <taxon>Pseudomonadota</taxon>
        <taxon>Alphaproteobacteria</taxon>
        <taxon>Rhodobacterales</taxon>
        <taxon>Paracoccaceae</taxon>
        <taxon>Paralimibaculum</taxon>
    </lineage>
</organism>
<keyword evidence="5" id="KW-1185">Reference proteome</keyword>
<name>A0ABQ6LMY2_9RHOB</name>
<dbReference type="InterPro" id="IPR038404">
    <property type="entry name" value="TRAP_DctP_sf"/>
</dbReference>
<gene>
    <name evidence="4" type="ORF">LNKW23_37710</name>
</gene>
<dbReference type="PANTHER" id="PTHR33376:SF5">
    <property type="entry name" value="EXTRACYTOPLASMIC SOLUTE RECEPTOR PROTEIN"/>
    <property type="match status" value="1"/>
</dbReference>
<dbReference type="EMBL" id="BSYI01000038">
    <property type="protein sequence ID" value="GMG84555.1"/>
    <property type="molecule type" value="Genomic_DNA"/>
</dbReference>
<dbReference type="Proteomes" id="UP001239909">
    <property type="component" value="Unassembled WGS sequence"/>
</dbReference>
<dbReference type="Gene3D" id="3.40.190.170">
    <property type="entry name" value="Bacterial extracellular solute-binding protein, family 7"/>
    <property type="match status" value="1"/>
</dbReference>